<dbReference type="Proteomes" id="UP001497623">
    <property type="component" value="Unassembled WGS sequence"/>
</dbReference>
<keyword evidence="2" id="KW-1185">Reference proteome</keyword>
<sequence>MVHKLFADLITSTTYTLLRDNDKLPEKVLLYPEEGWAKAASNSHWLLKTPWWSRKHVHVLEVQGTKRHKTVARILPSQCGELLIEGTFRGVPDGDFRLLLTTTVNADDQRRGYCKTGSLERGDKTTKTWQTTHLAVTKRNDFL</sequence>
<reference evidence="1 2" key="1">
    <citation type="submission" date="2024-05" db="EMBL/GenBank/DDBJ databases">
        <authorList>
            <person name="Wallberg A."/>
        </authorList>
    </citation>
    <scope>NUCLEOTIDE SEQUENCE [LARGE SCALE GENOMIC DNA]</scope>
</reference>
<proteinExistence type="predicted"/>
<accession>A0AAV2S263</accession>
<evidence type="ECO:0000313" key="1">
    <source>
        <dbReference type="EMBL" id="CAL4154985.1"/>
    </source>
</evidence>
<gene>
    <name evidence="1" type="ORF">MNOR_LOCUS31437</name>
</gene>
<evidence type="ECO:0000313" key="2">
    <source>
        <dbReference type="Proteomes" id="UP001497623"/>
    </source>
</evidence>
<organism evidence="1 2">
    <name type="scientific">Meganyctiphanes norvegica</name>
    <name type="common">Northern krill</name>
    <name type="synonym">Thysanopoda norvegica</name>
    <dbReference type="NCBI Taxonomy" id="48144"/>
    <lineage>
        <taxon>Eukaryota</taxon>
        <taxon>Metazoa</taxon>
        <taxon>Ecdysozoa</taxon>
        <taxon>Arthropoda</taxon>
        <taxon>Crustacea</taxon>
        <taxon>Multicrustacea</taxon>
        <taxon>Malacostraca</taxon>
        <taxon>Eumalacostraca</taxon>
        <taxon>Eucarida</taxon>
        <taxon>Euphausiacea</taxon>
        <taxon>Euphausiidae</taxon>
        <taxon>Meganyctiphanes</taxon>
    </lineage>
</organism>
<name>A0AAV2S263_MEGNR</name>
<protein>
    <submittedName>
        <fullName evidence="1">Uncharacterized protein</fullName>
    </submittedName>
</protein>
<comment type="caution">
    <text evidence="1">The sequence shown here is derived from an EMBL/GenBank/DDBJ whole genome shotgun (WGS) entry which is preliminary data.</text>
</comment>
<dbReference type="AlphaFoldDB" id="A0AAV2S263"/>
<dbReference type="EMBL" id="CAXKWB010040507">
    <property type="protein sequence ID" value="CAL4154985.1"/>
    <property type="molecule type" value="Genomic_DNA"/>
</dbReference>